<dbReference type="Proteomes" id="UP001151760">
    <property type="component" value="Unassembled WGS sequence"/>
</dbReference>
<organism evidence="1 2">
    <name type="scientific">Tanacetum coccineum</name>
    <dbReference type="NCBI Taxonomy" id="301880"/>
    <lineage>
        <taxon>Eukaryota</taxon>
        <taxon>Viridiplantae</taxon>
        <taxon>Streptophyta</taxon>
        <taxon>Embryophyta</taxon>
        <taxon>Tracheophyta</taxon>
        <taxon>Spermatophyta</taxon>
        <taxon>Magnoliopsida</taxon>
        <taxon>eudicotyledons</taxon>
        <taxon>Gunneridae</taxon>
        <taxon>Pentapetalae</taxon>
        <taxon>asterids</taxon>
        <taxon>campanulids</taxon>
        <taxon>Asterales</taxon>
        <taxon>Asteraceae</taxon>
        <taxon>Asteroideae</taxon>
        <taxon>Anthemideae</taxon>
        <taxon>Anthemidinae</taxon>
        <taxon>Tanacetum</taxon>
    </lineage>
</organism>
<dbReference type="PANTHER" id="PTHR47969:SF5">
    <property type="entry name" value="PLUS-END-DIRECTED KINESIN ATPASE TRANSCRIPTION FACTOR BZIP FAMILY"/>
    <property type="match status" value="1"/>
</dbReference>
<evidence type="ECO:0000313" key="2">
    <source>
        <dbReference type="Proteomes" id="UP001151760"/>
    </source>
</evidence>
<protein>
    <submittedName>
        <fullName evidence="1">Kinesin-like protein KIN-4A</fullName>
    </submittedName>
</protein>
<reference evidence="1" key="2">
    <citation type="submission" date="2022-01" db="EMBL/GenBank/DDBJ databases">
        <authorList>
            <person name="Yamashiro T."/>
            <person name="Shiraishi A."/>
            <person name="Satake H."/>
            <person name="Nakayama K."/>
        </authorList>
    </citation>
    <scope>NUCLEOTIDE SEQUENCE</scope>
</reference>
<reference evidence="1" key="1">
    <citation type="journal article" date="2022" name="Int. J. Mol. Sci.">
        <title>Draft Genome of Tanacetum Coccineum: Genomic Comparison of Closely Related Tanacetum-Family Plants.</title>
        <authorList>
            <person name="Yamashiro T."/>
            <person name="Shiraishi A."/>
            <person name="Nakayama K."/>
            <person name="Satake H."/>
        </authorList>
    </citation>
    <scope>NUCLEOTIDE SEQUENCE</scope>
</reference>
<dbReference type="InterPro" id="IPR027640">
    <property type="entry name" value="Kinesin-like_fam"/>
</dbReference>
<gene>
    <name evidence="1" type="ORF">Tco_1053524</name>
</gene>
<proteinExistence type="predicted"/>
<name>A0ABQ5GW04_9ASTR</name>
<keyword evidence="2" id="KW-1185">Reference proteome</keyword>
<dbReference type="PANTHER" id="PTHR47969">
    <property type="entry name" value="CHROMOSOME-ASSOCIATED KINESIN KIF4A-RELATED"/>
    <property type="match status" value="1"/>
</dbReference>
<dbReference type="EMBL" id="BQNB010018875">
    <property type="protein sequence ID" value="GJT79182.1"/>
    <property type="molecule type" value="Genomic_DNA"/>
</dbReference>
<accession>A0ABQ5GW04</accession>
<comment type="caution">
    <text evidence="1">The sequence shown here is derived from an EMBL/GenBank/DDBJ whole genome shotgun (WGS) entry which is preliminary data.</text>
</comment>
<evidence type="ECO:0000313" key="1">
    <source>
        <dbReference type="EMBL" id="GJT79182.1"/>
    </source>
</evidence>
<sequence length="185" mass="21662">MDKDVPTLRPDTNLDHMQLVNIGNQRSSLEDDAEQKVKQEEEQFRQWKANHEKQLMRVKKDSRKNEFEMNKLNALYQRRTQVLERKTEEAARATKKLKELFESRKAISTTTTKSIRNWLSQEVEKVVNVHKLRFGREKKTPSRRRNGCQKMLQSRNTMIAAQLIGLCRSNILCSGVPVSGMTMKM</sequence>